<name>A0AA45WN18_9AQUI</name>
<dbReference type="Pfam" id="PF02635">
    <property type="entry name" value="DsrE"/>
    <property type="match status" value="1"/>
</dbReference>
<sequence>MKLLILMSSNPYSADFNTLIKLSNTALEKNHKLSIFFMSNGEWCLLRDEIKQLAEKGAKIYYCAHNAEQRKIKVESWAESSSMYGLSKLIAEADKVISLT</sequence>
<evidence type="ECO:0000313" key="2">
    <source>
        <dbReference type="Proteomes" id="UP001157947"/>
    </source>
</evidence>
<keyword evidence="2" id="KW-1185">Reference proteome</keyword>
<evidence type="ECO:0000313" key="1">
    <source>
        <dbReference type="EMBL" id="SMP16755.1"/>
    </source>
</evidence>
<reference evidence="1" key="1">
    <citation type="submission" date="2017-05" db="EMBL/GenBank/DDBJ databases">
        <authorList>
            <person name="Varghese N."/>
            <person name="Submissions S."/>
        </authorList>
    </citation>
    <scope>NUCLEOTIDE SEQUENCE</scope>
    <source>
        <strain evidence="1">DSM 18763</strain>
    </source>
</reference>
<dbReference type="RefSeq" id="WP_265134582.1">
    <property type="nucleotide sequence ID" value="NZ_FXTX01000015.1"/>
</dbReference>
<dbReference type="Proteomes" id="UP001157947">
    <property type="component" value="Unassembled WGS sequence"/>
</dbReference>
<dbReference type="AlphaFoldDB" id="A0AA45WN18"/>
<accession>A0AA45WN18</accession>
<dbReference type="InterPro" id="IPR003787">
    <property type="entry name" value="Sulphur_relay_DsrE/F-like"/>
</dbReference>
<proteinExistence type="predicted"/>
<organism evidence="1 2">
    <name type="scientific">Venenivibrio stagnispumantis</name>
    <dbReference type="NCBI Taxonomy" id="407998"/>
    <lineage>
        <taxon>Bacteria</taxon>
        <taxon>Pseudomonadati</taxon>
        <taxon>Aquificota</taxon>
        <taxon>Aquificia</taxon>
        <taxon>Aquificales</taxon>
        <taxon>Hydrogenothermaceae</taxon>
        <taxon>Venenivibrio</taxon>
    </lineage>
</organism>
<dbReference type="InterPro" id="IPR027396">
    <property type="entry name" value="DsrEFH-like"/>
</dbReference>
<dbReference type="Gene3D" id="3.40.1260.10">
    <property type="entry name" value="DsrEFH-like"/>
    <property type="match status" value="1"/>
</dbReference>
<dbReference type="EMBL" id="FXTX01000015">
    <property type="protein sequence ID" value="SMP16755.1"/>
    <property type="molecule type" value="Genomic_DNA"/>
</dbReference>
<protein>
    <submittedName>
        <fullName evidence="1">tRNA 2-thiouridine synthesizing protein D</fullName>
    </submittedName>
</protein>
<dbReference type="SUPFAM" id="SSF75169">
    <property type="entry name" value="DsrEFH-like"/>
    <property type="match status" value="1"/>
</dbReference>
<gene>
    <name evidence="1" type="ORF">SAMN06264868_11533</name>
</gene>
<comment type="caution">
    <text evidence="1">The sequence shown here is derived from an EMBL/GenBank/DDBJ whole genome shotgun (WGS) entry which is preliminary data.</text>
</comment>